<feature type="region of interest" description="Disordered" evidence="1">
    <location>
        <begin position="345"/>
        <end position="407"/>
    </location>
</feature>
<proteinExistence type="predicted"/>
<feature type="compositionally biased region" description="Basic residues" evidence="1">
    <location>
        <begin position="382"/>
        <end position="397"/>
    </location>
</feature>
<organism evidence="4 5">
    <name type="scientific">Pyxidicoccus parkwayensis</name>
    <dbReference type="NCBI Taxonomy" id="2813578"/>
    <lineage>
        <taxon>Bacteria</taxon>
        <taxon>Pseudomonadati</taxon>
        <taxon>Myxococcota</taxon>
        <taxon>Myxococcia</taxon>
        <taxon>Myxococcales</taxon>
        <taxon>Cystobacterineae</taxon>
        <taxon>Myxococcaceae</taxon>
        <taxon>Pyxidicoccus</taxon>
    </lineage>
</organism>
<reference evidence="4 5" key="1">
    <citation type="submission" date="2021-02" db="EMBL/GenBank/DDBJ databases">
        <title>De Novo genome assembly of isolated myxobacteria.</title>
        <authorList>
            <person name="Stevens D.C."/>
        </authorList>
    </citation>
    <scope>NUCLEOTIDE SEQUENCE [LARGE SCALE GENOMIC DNA]</scope>
    <source>
        <strain evidence="5">SCPEA02</strain>
    </source>
</reference>
<sequence>MLVVPSILDAVTVHAEGALCTRVATLQAEGGRLPTQVRINGLPLSLRTGSLRASVLQGPPGLAVRDIRAAFDVQLPDEVDVPTELRALEAARARHTEVTAALAVLHRELRAVMKLTPSFPTRKKEDVQQRDAPVAALLSLATLVDSELGTLLSRKLDLERQQRDADAEVTQRKQRLAEASTSARGERARVYRAAILTLASVPGVEHPAKLALEYAVPGARWVPTYDLRLPRTLEEGTLRMRASVLQRTGEDWTGVKLSVSTADLERRAEVPELKALRIGRRQPPPARSGWREPPPGLDELFAGFDSTRAPVLAKPEPPAPPQGQAAPVLLEEPAYEKEMAFEEMAREDRMSTTGSYAPISPAPGGAPAAAAPMASMPEMMPRSRRAPARAVVSKKRAGAPPKPADADEDALMEPQADMAEGFGGVLGGAGGGGAAEERSLASRVEPSDALLDYDRLELAPAEDTSARGRLRPRPAHVTRELLALAAVHVRIDVMALVAVSEQEVSTVRQAPSPAWSVPPRQSSPHFDARFDVETRADVPSDGTWHTVPVLSVPVGLSAEYVCVPSVETRAFRTVRVENRTPYPLLAGPVDVTLGDEFLMTSPLPTMAPGATQRLGLGVEESIKVARNTRFDEATGGIFGGATMLTHHVSVELANRMTNRILVEVCERVPAVPVGSEKDIKVEETEVAPLWQKRTPLPGETQVEGERAWRVVLQPGEAQTLKATWTVKIPASKMLGGGNRRT</sequence>
<name>A0ABX7P8S4_9BACT</name>
<dbReference type="InterPro" id="IPR011935">
    <property type="entry name" value="CHP02231"/>
</dbReference>
<dbReference type="EMBL" id="CP071090">
    <property type="protein sequence ID" value="QSQ26820.1"/>
    <property type="molecule type" value="Genomic_DNA"/>
</dbReference>
<accession>A0ABX7P8S4</accession>
<feature type="domain" description="DUF4140" evidence="3">
    <location>
        <begin position="11"/>
        <end position="110"/>
    </location>
</feature>
<feature type="domain" description="DUF4139" evidence="2">
    <location>
        <begin position="210"/>
        <end position="729"/>
    </location>
</feature>
<gene>
    <name evidence="4" type="ORF">JY651_18710</name>
</gene>
<dbReference type="RefSeq" id="WP_206728362.1">
    <property type="nucleotide sequence ID" value="NZ_CP071090.1"/>
</dbReference>
<evidence type="ECO:0000256" key="1">
    <source>
        <dbReference type="SAM" id="MobiDB-lite"/>
    </source>
</evidence>
<feature type="compositionally biased region" description="Basic and acidic residues" evidence="1">
    <location>
        <begin position="162"/>
        <end position="171"/>
    </location>
</feature>
<feature type="region of interest" description="Disordered" evidence="1">
    <location>
        <begin position="162"/>
        <end position="181"/>
    </location>
</feature>
<dbReference type="Pfam" id="PF13600">
    <property type="entry name" value="DUF4140"/>
    <property type="match status" value="1"/>
</dbReference>
<feature type="compositionally biased region" description="Low complexity" evidence="1">
    <location>
        <begin position="354"/>
        <end position="380"/>
    </location>
</feature>
<feature type="region of interest" description="Disordered" evidence="1">
    <location>
        <begin position="424"/>
        <end position="443"/>
    </location>
</feature>
<dbReference type="Proteomes" id="UP000662747">
    <property type="component" value="Chromosome"/>
</dbReference>
<dbReference type="Pfam" id="PF13598">
    <property type="entry name" value="DUF4139"/>
    <property type="match status" value="1"/>
</dbReference>
<dbReference type="PANTHER" id="PTHR31005">
    <property type="entry name" value="DUF4139 DOMAIN-CONTAINING PROTEIN"/>
    <property type="match status" value="1"/>
</dbReference>
<evidence type="ECO:0000313" key="4">
    <source>
        <dbReference type="EMBL" id="QSQ26820.1"/>
    </source>
</evidence>
<feature type="compositionally biased region" description="Gly residues" evidence="1">
    <location>
        <begin position="424"/>
        <end position="434"/>
    </location>
</feature>
<evidence type="ECO:0000259" key="2">
    <source>
        <dbReference type="Pfam" id="PF13598"/>
    </source>
</evidence>
<evidence type="ECO:0000313" key="5">
    <source>
        <dbReference type="Proteomes" id="UP000662747"/>
    </source>
</evidence>
<evidence type="ECO:0000259" key="3">
    <source>
        <dbReference type="Pfam" id="PF13600"/>
    </source>
</evidence>
<dbReference type="NCBIfam" id="TIGR02231">
    <property type="entry name" value="mucoidy inhibitor MuiA family protein"/>
    <property type="match status" value="1"/>
</dbReference>
<dbReference type="PANTHER" id="PTHR31005:SF8">
    <property type="entry name" value="DUF4139 DOMAIN-CONTAINING PROTEIN"/>
    <property type="match status" value="1"/>
</dbReference>
<dbReference type="InterPro" id="IPR037291">
    <property type="entry name" value="DUF4139"/>
</dbReference>
<protein>
    <submittedName>
        <fullName evidence="4">Mucoidy inhibitor MuiA family protein</fullName>
    </submittedName>
</protein>
<dbReference type="InterPro" id="IPR025554">
    <property type="entry name" value="DUF4140"/>
</dbReference>
<keyword evidence="5" id="KW-1185">Reference proteome</keyword>